<reference evidence="2 3" key="1">
    <citation type="submission" date="2021-03" db="EMBL/GenBank/DDBJ databases">
        <title>Sequencing the genomes of 1000 actinobacteria strains.</title>
        <authorList>
            <person name="Klenk H.-P."/>
        </authorList>
    </citation>
    <scope>NUCLEOTIDE SEQUENCE [LARGE SCALE GENOMIC DNA]</scope>
    <source>
        <strain evidence="2 3">DSM 45510</strain>
    </source>
</reference>
<evidence type="ECO:0000313" key="3">
    <source>
        <dbReference type="Proteomes" id="UP000741013"/>
    </source>
</evidence>
<dbReference type="RefSeq" id="WP_209667374.1">
    <property type="nucleotide sequence ID" value="NZ_JAGGMS010000001.1"/>
</dbReference>
<protein>
    <submittedName>
        <fullName evidence="2">3-oxoacyl-[acyl-carrier-protein] synthase-3</fullName>
        <ecNumber evidence="2">2.3.1.180</ecNumber>
    </submittedName>
</protein>
<organism evidence="2 3">
    <name type="scientific">Amycolatopsis magusensis</name>
    <dbReference type="NCBI Taxonomy" id="882444"/>
    <lineage>
        <taxon>Bacteria</taxon>
        <taxon>Bacillati</taxon>
        <taxon>Actinomycetota</taxon>
        <taxon>Actinomycetes</taxon>
        <taxon>Pseudonocardiales</taxon>
        <taxon>Pseudonocardiaceae</taxon>
        <taxon>Amycolatopsis</taxon>
    </lineage>
</organism>
<keyword evidence="2" id="KW-0808">Transferase</keyword>
<sequence>MAAGVFLSGARYVLGEQEVHHTELPGLEAKAAEYGLAVNAGLWGWGSVFRTERGLDDLAVEAGAKTLRACGIDPGEVDALVFCCTSSPGPPEGHGGFLRGVLTRLGLGDIAVYGVGMGRCVNLLSGLDIATALVTTGRYRRVLVVTTDRVFDEDTRITGYALFSDGGAACLVHAEANGEANDGAYEVLGCASAQETASLDWSSEISSDLAKRVNEELLGPRGMRTAEVDALLHANIYLPLLVMKERQAGFGTGQLDTTNTTRVGHCFAADPLINLADREASGRTRPGGYYLLASSVPGSRIGVLARKPGGATHVR</sequence>
<keyword evidence="2" id="KW-0012">Acyltransferase</keyword>
<proteinExistence type="predicted"/>
<accession>A0ABS4Q0H1</accession>
<dbReference type="PANTHER" id="PTHR34069">
    <property type="entry name" value="3-OXOACYL-[ACYL-CARRIER-PROTEIN] SYNTHASE 3"/>
    <property type="match status" value="1"/>
</dbReference>
<evidence type="ECO:0000259" key="1">
    <source>
        <dbReference type="Pfam" id="PF08545"/>
    </source>
</evidence>
<dbReference type="Gene3D" id="3.40.47.10">
    <property type="match status" value="2"/>
</dbReference>
<evidence type="ECO:0000313" key="2">
    <source>
        <dbReference type="EMBL" id="MBP2184346.1"/>
    </source>
</evidence>
<gene>
    <name evidence="2" type="ORF">JOM49_005872</name>
</gene>
<dbReference type="GO" id="GO:0033818">
    <property type="term" value="F:beta-ketoacyl-acyl-carrier-protein synthase III activity"/>
    <property type="evidence" value="ECO:0007669"/>
    <property type="project" value="UniProtKB-EC"/>
</dbReference>
<keyword evidence="3" id="KW-1185">Reference proteome</keyword>
<dbReference type="SUPFAM" id="SSF53901">
    <property type="entry name" value="Thiolase-like"/>
    <property type="match status" value="1"/>
</dbReference>
<dbReference type="InterPro" id="IPR016039">
    <property type="entry name" value="Thiolase-like"/>
</dbReference>
<dbReference type="Proteomes" id="UP000741013">
    <property type="component" value="Unassembled WGS sequence"/>
</dbReference>
<dbReference type="InterPro" id="IPR013751">
    <property type="entry name" value="ACP_syn_III_N"/>
</dbReference>
<comment type="caution">
    <text evidence="2">The sequence shown here is derived from an EMBL/GenBank/DDBJ whole genome shotgun (WGS) entry which is preliminary data.</text>
</comment>
<name>A0ABS4Q0H1_9PSEU</name>
<dbReference type="EC" id="2.3.1.180" evidence="2"/>
<dbReference type="EMBL" id="JAGGMS010000001">
    <property type="protein sequence ID" value="MBP2184346.1"/>
    <property type="molecule type" value="Genomic_DNA"/>
</dbReference>
<dbReference type="PANTHER" id="PTHR34069:SF2">
    <property type="entry name" value="BETA-KETOACYL-[ACYL-CARRIER-PROTEIN] SYNTHASE III"/>
    <property type="match status" value="1"/>
</dbReference>
<feature type="domain" description="Beta-ketoacyl-[acyl-carrier-protein] synthase III N-terminal" evidence="1">
    <location>
        <begin position="119"/>
        <end position="178"/>
    </location>
</feature>
<dbReference type="Pfam" id="PF08545">
    <property type="entry name" value="ACP_syn_III"/>
    <property type="match status" value="1"/>
</dbReference>